<keyword evidence="1" id="KW-0812">Transmembrane</keyword>
<dbReference type="Proteomes" id="UP000652761">
    <property type="component" value="Unassembled WGS sequence"/>
</dbReference>
<proteinExistence type="predicted"/>
<accession>A0A843W076</accession>
<keyword evidence="1" id="KW-1133">Transmembrane helix</keyword>
<reference evidence="2" key="1">
    <citation type="submission" date="2017-07" db="EMBL/GenBank/DDBJ databases">
        <title>Taro Niue Genome Assembly and Annotation.</title>
        <authorList>
            <person name="Atibalentja N."/>
            <person name="Keating K."/>
            <person name="Fields C.J."/>
        </authorList>
    </citation>
    <scope>NUCLEOTIDE SEQUENCE</scope>
    <source>
        <strain evidence="2">Niue_2</strain>
        <tissue evidence="2">Leaf</tissue>
    </source>
</reference>
<name>A0A843W076_COLES</name>
<comment type="caution">
    <text evidence="2">The sequence shown here is derived from an EMBL/GenBank/DDBJ whole genome shotgun (WGS) entry which is preliminary data.</text>
</comment>
<evidence type="ECO:0000313" key="3">
    <source>
        <dbReference type="Proteomes" id="UP000652761"/>
    </source>
</evidence>
<sequence>IRPLNAQPNPEIQIGFRQFVHVTLTHPVVSEKTTCRSDPYLGFWTPGFCVLTIYICLTVFLDPSFECPTQSGDPNWILSVSTRQFNPPGRVGENGTSIGSLFGILDPRVIRHFNAQPNPEIQIGFRQFAHVTLTHPVVWEKTARRSDPYLGFWTPGLCVLTLYM</sequence>
<protein>
    <submittedName>
        <fullName evidence="2">Uncharacterized protein</fullName>
    </submittedName>
</protein>
<keyword evidence="1" id="KW-0472">Membrane</keyword>
<gene>
    <name evidence="2" type="ORF">Taro_033459</name>
</gene>
<dbReference type="AlphaFoldDB" id="A0A843W076"/>
<feature type="non-terminal residue" evidence="2">
    <location>
        <position position="1"/>
    </location>
</feature>
<evidence type="ECO:0000256" key="1">
    <source>
        <dbReference type="SAM" id="Phobius"/>
    </source>
</evidence>
<evidence type="ECO:0000313" key="2">
    <source>
        <dbReference type="EMBL" id="MQM00717.1"/>
    </source>
</evidence>
<dbReference type="EMBL" id="NMUH01002556">
    <property type="protein sequence ID" value="MQM00717.1"/>
    <property type="molecule type" value="Genomic_DNA"/>
</dbReference>
<feature type="transmembrane region" description="Helical" evidence="1">
    <location>
        <begin position="40"/>
        <end position="61"/>
    </location>
</feature>
<keyword evidence="3" id="KW-1185">Reference proteome</keyword>
<organism evidence="2 3">
    <name type="scientific">Colocasia esculenta</name>
    <name type="common">Wild taro</name>
    <name type="synonym">Arum esculentum</name>
    <dbReference type="NCBI Taxonomy" id="4460"/>
    <lineage>
        <taxon>Eukaryota</taxon>
        <taxon>Viridiplantae</taxon>
        <taxon>Streptophyta</taxon>
        <taxon>Embryophyta</taxon>
        <taxon>Tracheophyta</taxon>
        <taxon>Spermatophyta</taxon>
        <taxon>Magnoliopsida</taxon>
        <taxon>Liliopsida</taxon>
        <taxon>Araceae</taxon>
        <taxon>Aroideae</taxon>
        <taxon>Colocasieae</taxon>
        <taxon>Colocasia</taxon>
    </lineage>
</organism>